<dbReference type="AlphaFoldDB" id="A0AAP0I6I8"/>
<accession>A0AAP0I6I8</accession>
<feature type="transmembrane region" description="Helical" evidence="6">
    <location>
        <begin position="169"/>
        <end position="192"/>
    </location>
</feature>
<feature type="transmembrane region" description="Helical" evidence="6">
    <location>
        <begin position="139"/>
        <end position="157"/>
    </location>
</feature>
<keyword evidence="3 6" id="KW-0812">Transmembrane</keyword>
<dbReference type="Proteomes" id="UP001417504">
    <property type="component" value="Unassembled WGS sequence"/>
</dbReference>
<evidence type="ECO:0000256" key="5">
    <source>
        <dbReference type="ARBA" id="ARBA00023136"/>
    </source>
</evidence>
<dbReference type="GO" id="GO:0015297">
    <property type="term" value="F:antiporter activity"/>
    <property type="evidence" value="ECO:0007669"/>
    <property type="project" value="InterPro"/>
</dbReference>
<organism evidence="7 8">
    <name type="scientific">Stephania japonica</name>
    <dbReference type="NCBI Taxonomy" id="461633"/>
    <lineage>
        <taxon>Eukaryota</taxon>
        <taxon>Viridiplantae</taxon>
        <taxon>Streptophyta</taxon>
        <taxon>Embryophyta</taxon>
        <taxon>Tracheophyta</taxon>
        <taxon>Spermatophyta</taxon>
        <taxon>Magnoliopsida</taxon>
        <taxon>Ranunculales</taxon>
        <taxon>Menispermaceae</taxon>
        <taxon>Menispermoideae</taxon>
        <taxon>Cissampelideae</taxon>
        <taxon>Stephania</taxon>
    </lineage>
</organism>
<gene>
    <name evidence="7" type="ORF">Sjap_017641</name>
</gene>
<dbReference type="InterPro" id="IPR002528">
    <property type="entry name" value="MATE_fam"/>
</dbReference>
<keyword evidence="5 6" id="KW-0472">Membrane</keyword>
<comment type="subcellular location">
    <subcellularLocation>
        <location evidence="1">Membrane</location>
        <topology evidence="1">Multi-pass membrane protein</topology>
    </subcellularLocation>
</comment>
<comment type="caution">
    <text evidence="7">The sequence shown here is derived from an EMBL/GenBank/DDBJ whole genome shotgun (WGS) entry which is preliminary data.</text>
</comment>
<feature type="transmembrane region" description="Helical" evidence="6">
    <location>
        <begin position="314"/>
        <end position="334"/>
    </location>
</feature>
<dbReference type="Pfam" id="PF01554">
    <property type="entry name" value="MatE"/>
    <property type="match status" value="2"/>
</dbReference>
<dbReference type="EMBL" id="JBBNAE010000007">
    <property type="protein sequence ID" value="KAK9109581.1"/>
    <property type="molecule type" value="Genomic_DNA"/>
</dbReference>
<evidence type="ECO:0000256" key="3">
    <source>
        <dbReference type="ARBA" id="ARBA00022692"/>
    </source>
</evidence>
<evidence type="ECO:0000256" key="6">
    <source>
        <dbReference type="RuleBase" id="RU004914"/>
    </source>
</evidence>
<sequence>MEEEGSAFTAAAAAAAVPLLSYSNGSHHRKLNPSSAAAPPPPSLSVFLSEVWVETKLIWYIAGPTILTALLQFFLTFITQTFVGHLGTLPLAAVGIQTMVIGGIGFGILMGMGSALETFCGQAYGAGRLDLMGIYMQRSWVILFGTSLVLTPAYVFAGPILRLLGQSDAVAALAGELSLWLLPELFAFALTFPAQKFLQAQSKVMPMVWISLIAVGFHGLMSWVFIFKVGLGLVGAAIILNLSYWIIAVGQIVYIVYWCTDAWSGLSWLAFCDLGRFIGISIASGVMICLEYWTYMVLILLAGLLKNAELQIDAATICMSLEGFVFMIPLSFLAASSVRVSNELGAGRPRTAKFSVWVMVSMSVIIQITCTVIIILARNHFPLLFTSDKRVIAEVSRLVFFLSASVLLSSIQPILSGVAIGAGWQTMVAYINIGCYYLIGITVGCVLGFKFKLGLQGLWSGVIIGIAVQTLILLVITLRTNWEKQAS</sequence>
<name>A0AAP0I6I8_9MAGN</name>
<dbReference type="GO" id="GO:0042910">
    <property type="term" value="F:xenobiotic transmembrane transporter activity"/>
    <property type="evidence" value="ECO:0007669"/>
    <property type="project" value="InterPro"/>
</dbReference>
<feature type="transmembrane region" description="Helical" evidence="6">
    <location>
        <begin position="430"/>
        <end position="451"/>
    </location>
</feature>
<evidence type="ECO:0000256" key="4">
    <source>
        <dbReference type="ARBA" id="ARBA00022989"/>
    </source>
</evidence>
<dbReference type="InterPro" id="IPR045069">
    <property type="entry name" value="MATE_euk"/>
</dbReference>
<feature type="transmembrane region" description="Helical" evidence="6">
    <location>
        <begin position="57"/>
        <end position="77"/>
    </location>
</feature>
<feature type="transmembrane region" description="Helical" evidence="6">
    <location>
        <begin position="398"/>
        <end position="424"/>
    </location>
</feature>
<evidence type="ECO:0000256" key="1">
    <source>
        <dbReference type="ARBA" id="ARBA00004141"/>
    </source>
</evidence>
<dbReference type="GO" id="GO:1990961">
    <property type="term" value="P:xenobiotic detoxification by transmembrane export across the plasma membrane"/>
    <property type="evidence" value="ECO:0007669"/>
    <property type="project" value="InterPro"/>
</dbReference>
<dbReference type="NCBIfam" id="TIGR00797">
    <property type="entry name" value="matE"/>
    <property type="match status" value="1"/>
</dbReference>
<evidence type="ECO:0000313" key="8">
    <source>
        <dbReference type="Proteomes" id="UP001417504"/>
    </source>
</evidence>
<keyword evidence="4 6" id="KW-1133">Transmembrane helix</keyword>
<feature type="transmembrane region" description="Helical" evidence="6">
    <location>
        <begin position="89"/>
        <end position="109"/>
    </location>
</feature>
<keyword evidence="8" id="KW-1185">Reference proteome</keyword>
<comment type="similarity">
    <text evidence="2 6">Belongs to the multi antimicrobial extrusion (MATE) (TC 2.A.66.1) family.</text>
</comment>
<proteinExistence type="inferred from homology"/>
<feature type="transmembrane region" description="Helical" evidence="6">
    <location>
        <begin position="458"/>
        <end position="478"/>
    </location>
</feature>
<protein>
    <recommendedName>
        <fullName evidence="6">Protein DETOXIFICATION</fullName>
    </recommendedName>
    <alternativeName>
        <fullName evidence="6">Multidrug and toxic compound extrusion protein</fullName>
    </alternativeName>
</protein>
<evidence type="ECO:0000313" key="7">
    <source>
        <dbReference type="EMBL" id="KAK9109581.1"/>
    </source>
</evidence>
<dbReference type="GO" id="GO:0016020">
    <property type="term" value="C:membrane"/>
    <property type="evidence" value="ECO:0007669"/>
    <property type="project" value="UniProtKB-SubCell"/>
</dbReference>
<feature type="transmembrane region" description="Helical" evidence="6">
    <location>
        <begin position="354"/>
        <end position="377"/>
    </location>
</feature>
<feature type="transmembrane region" description="Helical" evidence="6">
    <location>
        <begin position="277"/>
        <end position="302"/>
    </location>
</feature>
<feature type="transmembrane region" description="Helical" evidence="6">
    <location>
        <begin position="204"/>
        <end position="226"/>
    </location>
</feature>
<dbReference type="CDD" id="cd13132">
    <property type="entry name" value="MATE_eukaryotic"/>
    <property type="match status" value="1"/>
</dbReference>
<reference evidence="7 8" key="1">
    <citation type="submission" date="2024-01" db="EMBL/GenBank/DDBJ databases">
        <title>Genome assemblies of Stephania.</title>
        <authorList>
            <person name="Yang L."/>
        </authorList>
    </citation>
    <scope>NUCLEOTIDE SEQUENCE [LARGE SCALE GENOMIC DNA]</scope>
    <source>
        <strain evidence="7">QJT</strain>
        <tissue evidence="7">Leaf</tissue>
    </source>
</reference>
<feature type="transmembrane region" description="Helical" evidence="6">
    <location>
        <begin position="233"/>
        <end position="257"/>
    </location>
</feature>
<evidence type="ECO:0000256" key="2">
    <source>
        <dbReference type="ARBA" id="ARBA00010199"/>
    </source>
</evidence>
<dbReference type="PANTHER" id="PTHR11206">
    <property type="entry name" value="MULTIDRUG RESISTANCE PROTEIN"/>
    <property type="match status" value="1"/>
</dbReference>